<comment type="caution">
    <text evidence="1">The sequence shown here is derived from an EMBL/GenBank/DDBJ whole genome shotgun (WGS) entry which is preliminary data.</text>
</comment>
<evidence type="ECO:0000313" key="1">
    <source>
        <dbReference type="EMBL" id="PCJ24129.1"/>
    </source>
</evidence>
<evidence type="ECO:0000313" key="2">
    <source>
        <dbReference type="Proteomes" id="UP000218327"/>
    </source>
</evidence>
<sequence length="196" mass="21854">MNDITPEAVYLIRKGGAWYRHNSAGYTISAIQAGRYTRECAEEITHPNGPDGPRDNMSFIHEDDLDDLDWAAYKTLSARVVELEAAKWHVQHTDTMNEAVGLHMANDELIARVAELEAASAWQPIETAPRNVDVLLYCPDMGCPTNRERIELGMASSGWSTAEVSTISHHSWATKWQPLPKTCDTLPHTHTPSDMA</sequence>
<protein>
    <submittedName>
        <fullName evidence="1">Uncharacterized protein</fullName>
    </submittedName>
</protein>
<dbReference type="EMBL" id="NVVJ01000030">
    <property type="protein sequence ID" value="PCJ24129.1"/>
    <property type="molecule type" value="Genomic_DNA"/>
</dbReference>
<accession>A0A2A5AXY8</accession>
<gene>
    <name evidence="1" type="ORF">COA96_10310</name>
</gene>
<organism evidence="1 2">
    <name type="scientific">SAR86 cluster bacterium</name>
    <dbReference type="NCBI Taxonomy" id="2030880"/>
    <lineage>
        <taxon>Bacteria</taxon>
        <taxon>Pseudomonadati</taxon>
        <taxon>Pseudomonadota</taxon>
        <taxon>Gammaproteobacteria</taxon>
        <taxon>SAR86 cluster</taxon>
    </lineage>
</organism>
<dbReference type="Proteomes" id="UP000218327">
    <property type="component" value="Unassembled WGS sequence"/>
</dbReference>
<reference evidence="2" key="1">
    <citation type="submission" date="2017-08" db="EMBL/GenBank/DDBJ databases">
        <title>A dynamic microbial community with high functional redundancy inhabits the cold, oxic subseafloor aquifer.</title>
        <authorList>
            <person name="Tully B.J."/>
            <person name="Wheat C.G."/>
            <person name="Glazer B.T."/>
            <person name="Huber J.A."/>
        </authorList>
    </citation>
    <scope>NUCLEOTIDE SEQUENCE [LARGE SCALE GENOMIC DNA]</scope>
</reference>
<proteinExistence type="predicted"/>
<name>A0A2A5AXY8_9GAMM</name>
<dbReference type="AlphaFoldDB" id="A0A2A5AXY8"/>